<accession>A0ABD0RK63</accession>
<sequence length="50" mass="5403">RLDLEHLHPWIPGFLEVSEELVNTLRASLTPVTTPQSASVALPASLALPD</sequence>
<protein>
    <submittedName>
        <fullName evidence="1">Uncharacterized protein</fullName>
    </submittedName>
</protein>
<organism evidence="1 2">
    <name type="scientific">Cirrhinus mrigala</name>
    <name type="common">Mrigala</name>
    <dbReference type="NCBI Taxonomy" id="683832"/>
    <lineage>
        <taxon>Eukaryota</taxon>
        <taxon>Metazoa</taxon>
        <taxon>Chordata</taxon>
        <taxon>Craniata</taxon>
        <taxon>Vertebrata</taxon>
        <taxon>Euteleostomi</taxon>
        <taxon>Actinopterygii</taxon>
        <taxon>Neopterygii</taxon>
        <taxon>Teleostei</taxon>
        <taxon>Ostariophysi</taxon>
        <taxon>Cypriniformes</taxon>
        <taxon>Cyprinidae</taxon>
        <taxon>Labeoninae</taxon>
        <taxon>Labeonini</taxon>
        <taxon>Cirrhinus</taxon>
    </lineage>
</organism>
<dbReference type="EMBL" id="JAMKFB020000003">
    <property type="protein sequence ID" value="KAL0198923.1"/>
    <property type="molecule type" value="Genomic_DNA"/>
</dbReference>
<reference evidence="1 2" key="1">
    <citation type="submission" date="2024-05" db="EMBL/GenBank/DDBJ databases">
        <title>Genome sequencing and assembly of Indian major carp, Cirrhinus mrigala (Hamilton, 1822).</title>
        <authorList>
            <person name="Mohindra V."/>
            <person name="Chowdhury L.M."/>
            <person name="Lal K."/>
            <person name="Jena J.K."/>
        </authorList>
    </citation>
    <scope>NUCLEOTIDE SEQUENCE [LARGE SCALE GENOMIC DNA]</scope>
    <source>
        <strain evidence="1">CM1030</strain>
        <tissue evidence="1">Blood</tissue>
    </source>
</reference>
<evidence type="ECO:0000313" key="1">
    <source>
        <dbReference type="EMBL" id="KAL0198923.1"/>
    </source>
</evidence>
<dbReference type="AlphaFoldDB" id="A0ABD0RK63"/>
<keyword evidence="2" id="KW-1185">Reference proteome</keyword>
<gene>
    <name evidence="1" type="ORF">M9458_007463</name>
</gene>
<evidence type="ECO:0000313" key="2">
    <source>
        <dbReference type="Proteomes" id="UP001529510"/>
    </source>
</evidence>
<name>A0ABD0RK63_CIRMR</name>
<feature type="non-terminal residue" evidence="1">
    <location>
        <position position="1"/>
    </location>
</feature>
<comment type="caution">
    <text evidence="1">The sequence shown here is derived from an EMBL/GenBank/DDBJ whole genome shotgun (WGS) entry which is preliminary data.</text>
</comment>
<proteinExistence type="predicted"/>
<dbReference type="Proteomes" id="UP001529510">
    <property type="component" value="Unassembled WGS sequence"/>
</dbReference>
<feature type="non-terminal residue" evidence="1">
    <location>
        <position position="50"/>
    </location>
</feature>